<keyword evidence="1" id="KW-0812">Transmembrane</keyword>
<keyword evidence="1" id="KW-1133">Transmembrane helix</keyword>
<dbReference type="AlphaFoldDB" id="A0A409YLM7"/>
<dbReference type="STRING" id="231916.A0A409YLM7"/>
<keyword evidence="1" id="KW-0472">Membrane</keyword>
<feature type="transmembrane region" description="Helical" evidence="1">
    <location>
        <begin position="44"/>
        <end position="71"/>
    </location>
</feature>
<sequence>NFQLIAAPGLFRSSGPLLYAFSSELTSSRLSSTMVRVKATVNNTWGATFVGLVLASILYGITSLQLYIYFIKYPHDPKRLKALVSHAVSFPFSPDRFAIQALTVCHELLRYSGWFRLLDTTSLVLVCSGVYQYLILGIENPLIRLDVNSFLGARVWSVCNKSLVLAIIIGILACSIFGAHHCQMLLSLKVVTWSEERLMKPLALAGTVLSVLTDSLISGVLCTYLASQKITKTSLRKIVRRVIIFAVNTGLVSSLLSIMNTVMFLAFPNTMLFLATDFIFGKVYANCLFANLNSRVSPRQGEGDSSTDTISLDLSALAGDTTSSVSYLESRPRTVVHSVNMAVHENKTIDEGLSWVV</sequence>
<feature type="non-terminal residue" evidence="3">
    <location>
        <position position="1"/>
    </location>
</feature>
<feature type="transmembrane region" description="Helical" evidence="1">
    <location>
        <begin position="201"/>
        <end position="226"/>
    </location>
</feature>
<dbReference type="PANTHER" id="PTHR40465">
    <property type="entry name" value="CHROMOSOME 1, WHOLE GENOME SHOTGUN SEQUENCE"/>
    <property type="match status" value="1"/>
</dbReference>
<protein>
    <recommendedName>
        <fullName evidence="2">DUF6534 domain-containing protein</fullName>
    </recommendedName>
</protein>
<feature type="domain" description="DUF6534" evidence="2">
    <location>
        <begin position="210"/>
        <end position="296"/>
    </location>
</feature>
<dbReference type="Pfam" id="PF20152">
    <property type="entry name" value="DUF6534"/>
    <property type="match status" value="1"/>
</dbReference>
<gene>
    <name evidence="3" type="ORF">CVT26_001052</name>
</gene>
<accession>A0A409YLM7</accession>
<dbReference type="InParanoid" id="A0A409YLM7"/>
<evidence type="ECO:0000313" key="4">
    <source>
        <dbReference type="Proteomes" id="UP000284706"/>
    </source>
</evidence>
<proteinExistence type="predicted"/>
<dbReference type="InterPro" id="IPR045339">
    <property type="entry name" value="DUF6534"/>
</dbReference>
<evidence type="ECO:0000313" key="3">
    <source>
        <dbReference type="EMBL" id="PPR03979.1"/>
    </source>
</evidence>
<dbReference type="OrthoDB" id="2535105at2759"/>
<dbReference type="EMBL" id="NHYE01000683">
    <property type="protein sequence ID" value="PPR03979.1"/>
    <property type="molecule type" value="Genomic_DNA"/>
</dbReference>
<comment type="caution">
    <text evidence="3">The sequence shown here is derived from an EMBL/GenBank/DDBJ whole genome shotgun (WGS) entry which is preliminary data.</text>
</comment>
<feature type="transmembrane region" description="Helical" evidence="1">
    <location>
        <begin position="163"/>
        <end position="181"/>
    </location>
</feature>
<dbReference type="Proteomes" id="UP000284706">
    <property type="component" value="Unassembled WGS sequence"/>
</dbReference>
<name>A0A409YLM7_9AGAR</name>
<organism evidence="3 4">
    <name type="scientific">Gymnopilus dilepis</name>
    <dbReference type="NCBI Taxonomy" id="231916"/>
    <lineage>
        <taxon>Eukaryota</taxon>
        <taxon>Fungi</taxon>
        <taxon>Dikarya</taxon>
        <taxon>Basidiomycota</taxon>
        <taxon>Agaricomycotina</taxon>
        <taxon>Agaricomycetes</taxon>
        <taxon>Agaricomycetidae</taxon>
        <taxon>Agaricales</taxon>
        <taxon>Agaricineae</taxon>
        <taxon>Hymenogastraceae</taxon>
        <taxon>Gymnopilus</taxon>
    </lineage>
</organism>
<evidence type="ECO:0000256" key="1">
    <source>
        <dbReference type="SAM" id="Phobius"/>
    </source>
</evidence>
<feature type="transmembrane region" description="Helical" evidence="1">
    <location>
        <begin position="238"/>
        <end position="259"/>
    </location>
</feature>
<reference evidence="3 4" key="1">
    <citation type="journal article" date="2018" name="Evol. Lett.">
        <title>Horizontal gene cluster transfer increased hallucinogenic mushroom diversity.</title>
        <authorList>
            <person name="Reynolds H.T."/>
            <person name="Vijayakumar V."/>
            <person name="Gluck-Thaler E."/>
            <person name="Korotkin H.B."/>
            <person name="Matheny P.B."/>
            <person name="Slot J.C."/>
        </authorList>
    </citation>
    <scope>NUCLEOTIDE SEQUENCE [LARGE SCALE GENOMIC DNA]</scope>
    <source>
        <strain evidence="3 4">SRW20</strain>
    </source>
</reference>
<evidence type="ECO:0000259" key="2">
    <source>
        <dbReference type="Pfam" id="PF20152"/>
    </source>
</evidence>
<keyword evidence="4" id="KW-1185">Reference proteome</keyword>
<dbReference type="PANTHER" id="PTHR40465:SF1">
    <property type="entry name" value="DUF6534 DOMAIN-CONTAINING PROTEIN"/>
    <property type="match status" value="1"/>
</dbReference>